<dbReference type="EMBL" id="CACRSL010000004">
    <property type="protein sequence ID" value="VYT22292.1"/>
    <property type="molecule type" value="Genomic_DNA"/>
</dbReference>
<dbReference type="Pfam" id="PF16316">
    <property type="entry name" value="DUF4956"/>
    <property type="match status" value="1"/>
</dbReference>
<feature type="transmembrane region" description="Helical" evidence="1">
    <location>
        <begin position="96"/>
        <end position="129"/>
    </location>
</feature>
<evidence type="ECO:0000313" key="2">
    <source>
        <dbReference type="EMBL" id="VYT22292.1"/>
    </source>
</evidence>
<name>A0A6N2UZY8_9FIRM</name>
<proteinExistence type="predicted"/>
<keyword evidence="1" id="KW-0472">Membrane</keyword>
<protein>
    <recommendedName>
        <fullName evidence="3">DUF4956 domain-containing protein</fullName>
    </recommendedName>
</protein>
<keyword evidence="1" id="KW-1133">Transmembrane helix</keyword>
<evidence type="ECO:0008006" key="3">
    <source>
        <dbReference type="Google" id="ProtNLM"/>
    </source>
</evidence>
<dbReference type="InterPro" id="IPR032531">
    <property type="entry name" value="DUF4956"/>
</dbReference>
<feature type="transmembrane region" description="Helical" evidence="1">
    <location>
        <begin position="49"/>
        <end position="76"/>
    </location>
</feature>
<accession>A0A6N2UZY8</accession>
<sequence length="225" mass="24329">MLNSFFARVTQDSITLPGVLLCTGVSLLLGVLIALIYMRQARYTKSFAVTLALLPAMVEIVILLVNGNLGTGVAVAGAFGLVRFRSLPGSAREIGSLFFAMAIGLATGMGYLGYAILFFLLIGAAMLLLGSCSFGEAKDDVRELKITIPESLDYDGIFDDLFAKYTRSAVLDRVKTTNMGSLYELTYRVELDGGAIPKAFLDELRCRNGNLTILCGRVSTNREEL</sequence>
<gene>
    <name evidence="2" type="ORF">AULFYP135_02118</name>
</gene>
<reference evidence="2" key="1">
    <citation type="submission" date="2019-11" db="EMBL/GenBank/DDBJ databases">
        <authorList>
            <person name="Feng L."/>
        </authorList>
    </citation>
    <scope>NUCLEOTIDE SEQUENCE</scope>
    <source>
        <strain evidence="2">AundefinedLFYP135</strain>
    </source>
</reference>
<feature type="transmembrane region" description="Helical" evidence="1">
    <location>
        <begin position="14"/>
        <end position="37"/>
    </location>
</feature>
<dbReference type="AlphaFoldDB" id="A0A6N2UZY8"/>
<keyword evidence="1" id="KW-0812">Transmembrane</keyword>
<evidence type="ECO:0000256" key="1">
    <source>
        <dbReference type="SAM" id="Phobius"/>
    </source>
</evidence>
<organism evidence="2">
    <name type="scientific">uncultured Anaerotruncus sp</name>
    <dbReference type="NCBI Taxonomy" id="905011"/>
    <lineage>
        <taxon>Bacteria</taxon>
        <taxon>Bacillati</taxon>
        <taxon>Bacillota</taxon>
        <taxon>Clostridia</taxon>
        <taxon>Eubacteriales</taxon>
        <taxon>Oscillospiraceae</taxon>
        <taxon>Anaerotruncus</taxon>
        <taxon>environmental samples</taxon>
    </lineage>
</organism>